<dbReference type="CDD" id="cd00093">
    <property type="entry name" value="HTH_XRE"/>
    <property type="match status" value="1"/>
</dbReference>
<proteinExistence type="predicted"/>
<dbReference type="SUPFAM" id="SSF47413">
    <property type="entry name" value="lambda repressor-like DNA-binding domains"/>
    <property type="match status" value="1"/>
</dbReference>
<accession>A0A1T5A0W0</accession>
<name>A0A1T5A0W0_9FIRM</name>
<evidence type="ECO:0000259" key="1">
    <source>
        <dbReference type="PROSITE" id="PS50943"/>
    </source>
</evidence>
<dbReference type="InterPro" id="IPR010982">
    <property type="entry name" value="Lambda_DNA-bd_dom_sf"/>
</dbReference>
<protein>
    <submittedName>
        <fullName evidence="2">Putative transcriptional regulator</fullName>
    </submittedName>
</protein>
<dbReference type="EMBL" id="FUYN01000001">
    <property type="protein sequence ID" value="SKB28588.1"/>
    <property type="molecule type" value="Genomic_DNA"/>
</dbReference>
<keyword evidence="3" id="KW-1185">Reference proteome</keyword>
<dbReference type="Proteomes" id="UP000243406">
    <property type="component" value="Unassembled WGS sequence"/>
</dbReference>
<sequence length="73" mass="8260">MPVQSKLKGLIAEFGLSQKQLAKHLGITLRTFNDKINGKTDFSLKEARIVSSYFGKTIEEIFLESELTQTKQN</sequence>
<dbReference type="InterPro" id="IPR001387">
    <property type="entry name" value="Cro/C1-type_HTH"/>
</dbReference>
<dbReference type="AlphaFoldDB" id="A0A1T5A0W0"/>
<dbReference type="OrthoDB" id="48775at2"/>
<dbReference type="GO" id="GO:0003677">
    <property type="term" value="F:DNA binding"/>
    <property type="evidence" value="ECO:0007669"/>
    <property type="project" value="InterPro"/>
</dbReference>
<dbReference type="Pfam" id="PF01381">
    <property type="entry name" value="HTH_3"/>
    <property type="match status" value="1"/>
</dbReference>
<dbReference type="RefSeq" id="WP_079588593.1">
    <property type="nucleotide sequence ID" value="NZ_FUYN01000001.1"/>
</dbReference>
<feature type="domain" description="HTH cro/C1-type" evidence="1">
    <location>
        <begin position="7"/>
        <end position="61"/>
    </location>
</feature>
<gene>
    <name evidence="2" type="ORF">SAMN02745120_0635</name>
</gene>
<reference evidence="3" key="1">
    <citation type="submission" date="2017-02" db="EMBL/GenBank/DDBJ databases">
        <authorList>
            <person name="Varghese N."/>
            <person name="Submissions S."/>
        </authorList>
    </citation>
    <scope>NUCLEOTIDE SEQUENCE [LARGE SCALE GENOMIC DNA]</scope>
    <source>
        <strain evidence="3">ATCC 35199</strain>
    </source>
</reference>
<dbReference type="SMART" id="SM00530">
    <property type="entry name" value="HTH_XRE"/>
    <property type="match status" value="1"/>
</dbReference>
<evidence type="ECO:0000313" key="2">
    <source>
        <dbReference type="EMBL" id="SKB28588.1"/>
    </source>
</evidence>
<organism evidence="2 3">
    <name type="scientific">Acetoanaerobium noterae</name>
    <dbReference type="NCBI Taxonomy" id="745369"/>
    <lineage>
        <taxon>Bacteria</taxon>
        <taxon>Bacillati</taxon>
        <taxon>Bacillota</taxon>
        <taxon>Clostridia</taxon>
        <taxon>Peptostreptococcales</taxon>
        <taxon>Filifactoraceae</taxon>
        <taxon>Acetoanaerobium</taxon>
    </lineage>
</organism>
<dbReference type="Gene3D" id="1.10.260.40">
    <property type="entry name" value="lambda repressor-like DNA-binding domains"/>
    <property type="match status" value="1"/>
</dbReference>
<evidence type="ECO:0000313" key="3">
    <source>
        <dbReference type="Proteomes" id="UP000243406"/>
    </source>
</evidence>
<dbReference type="PROSITE" id="PS50943">
    <property type="entry name" value="HTH_CROC1"/>
    <property type="match status" value="1"/>
</dbReference>